<reference evidence="2" key="1">
    <citation type="journal article" date="2015" name="Sci. Rep.">
        <title>The power of single molecule real-time sequencing technology in the de novo assembly of a eukaryotic genome.</title>
        <authorList>
            <person name="Sakai H."/>
            <person name="Naito K."/>
            <person name="Ogiso-Tanaka E."/>
            <person name="Takahashi Y."/>
            <person name="Iseki K."/>
            <person name="Muto C."/>
            <person name="Satou K."/>
            <person name="Teruya K."/>
            <person name="Shiroma A."/>
            <person name="Shimoji M."/>
            <person name="Hirano T."/>
            <person name="Itoh T."/>
            <person name="Kaga A."/>
            <person name="Tomooka N."/>
        </authorList>
    </citation>
    <scope>NUCLEOTIDE SEQUENCE</scope>
</reference>
<sequence length="434" mass="49355">MCSSMKPPDVPLDYIFLSAFPHSLQGAAKDWKDSLPLRSVTDWGYLEHQFLSKFSLVQYVYSNGLGWNDPTLEWYNAPQHQYQEPPFQSTFMPPPVQQYQNQQYDASAETAPQPSISEPTLQELLEQLTMQNLQFQQETRASIQSLNDQIGQVATQLNQEQSQDSELPFQTVQIPDDDDSGINIEDGEKSHELTVAPPTFSSSYVPTLAPEESDEYFEEQAGISSNPEPGRPPSSSHTLAIIKEEEVSIPQFDYIDDYVVERYVDDYIVVESDFNFPSMHDENQFLLSHPNVYSPCIEHESESVVDIACDFEIDSCSEDVSEVQSDKLGLGVIPLHVISLEPHCTNHVAGGTHEFDQHAPTVEGKGAYIHTSFNINRHQLNPLINNHFFLDPVVEDISLLDQIWRMKQFFLKTSWLDPMVEDISLQVQNWQLPP</sequence>
<dbReference type="AlphaFoldDB" id="A0A0S3TDH7"/>
<feature type="region of interest" description="Disordered" evidence="1">
    <location>
        <begin position="211"/>
        <end position="236"/>
    </location>
</feature>
<accession>A0A0S3TDH7</accession>
<dbReference type="EMBL" id="AP015110">
    <property type="protein sequence ID" value="BAU03170.1"/>
    <property type="molecule type" value="Genomic_DNA"/>
</dbReference>
<organism evidence="2">
    <name type="scientific">Vigna angularis var. angularis</name>
    <dbReference type="NCBI Taxonomy" id="157739"/>
    <lineage>
        <taxon>Eukaryota</taxon>
        <taxon>Viridiplantae</taxon>
        <taxon>Streptophyta</taxon>
        <taxon>Embryophyta</taxon>
        <taxon>Tracheophyta</taxon>
        <taxon>Spermatophyta</taxon>
        <taxon>Magnoliopsida</taxon>
        <taxon>eudicotyledons</taxon>
        <taxon>Gunneridae</taxon>
        <taxon>Pentapetalae</taxon>
        <taxon>rosids</taxon>
        <taxon>fabids</taxon>
        <taxon>Fabales</taxon>
        <taxon>Fabaceae</taxon>
        <taxon>Papilionoideae</taxon>
        <taxon>50 kb inversion clade</taxon>
        <taxon>NPAAA clade</taxon>
        <taxon>indigoferoid/millettioid clade</taxon>
        <taxon>Phaseoleae</taxon>
        <taxon>Vigna</taxon>
    </lineage>
</organism>
<evidence type="ECO:0000256" key="1">
    <source>
        <dbReference type="SAM" id="MobiDB-lite"/>
    </source>
</evidence>
<protein>
    <recommendedName>
        <fullName evidence="3">Retrotransposon gag domain-containing protein</fullName>
    </recommendedName>
</protein>
<dbReference type="OrthoDB" id="1689420at2759"/>
<feature type="compositionally biased region" description="Polar residues" evidence="1">
    <location>
        <begin position="222"/>
        <end position="236"/>
    </location>
</feature>
<proteinExistence type="predicted"/>
<gene>
    <name evidence="2" type="primary">Vigan.UMG029000</name>
    <name evidence="2" type="ORF">VIGAN_UM029000</name>
</gene>
<name>A0A0S3TDH7_PHAAN</name>
<evidence type="ECO:0000313" key="2">
    <source>
        <dbReference type="EMBL" id="BAU03170.1"/>
    </source>
</evidence>
<evidence type="ECO:0008006" key="3">
    <source>
        <dbReference type="Google" id="ProtNLM"/>
    </source>
</evidence>